<comment type="subcellular location">
    <subcellularLocation>
        <location evidence="1">Cell membrane</location>
        <topology evidence="1">Multi-pass membrane protein</topology>
    </subcellularLocation>
</comment>
<name>A0A221W742_9PSEU</name>
<dbReference type="Proteomes" id="UP000204221">
    <property type="component" value="Chromosome"/>
</dbReference>
<dbReference type="RefSeq" id="WP_093942851.1">
    <property type="nucleotide sequence ID" value="NZ_CP022521.1"/>
</dbReference>
<dbReference type="GO" id="GO:0005886">
    <property type="term" value="C:plasma membrane"/>
    <property type="evidence" value="ECO:0007669"/>
    <property type="project" value="UniProtKB-SubCell"/>
</dbReference>
<keyword evidence="3" id="KW-1003">Cell membrane</keyword>
<dbReference type="PANTHER" id="PTHR42718:SF46">
    <property type="entry name" value="BLR6921 PROTEIN"/>
    <property type="match status" value="1"/>
</dbReference>
<dbReference type="EMBL" id="CP022521">
    <property type="protein sequence ID" value="ASO21762.1"/>
    <property type="molecule type" value="Genomic_DNA"/>
</dbReference>
<keyword evidence="5" id="KW-1133">Transmembrane helix</keyword>
<dbReference type="Pfam" id="PF07690">
    <property type="entry name" value="MFS_1"/>
    <property type="match status" value="1"/>
</dbReference>
<proteinExistence type="predicted"/>
<evidence type="ECO:0000313" key="7">
    <source>
        <dbReference type="EMBL" id="ASO21762.1"/>
    </source>
</evidence>
<evidence type="ECO:0000256" key="3">
    <source>
        <dbReference type="ARBA" id="ARBA00022475"/>
    </source>
</evidence>
<sequence>MNVPIVDPGQTGTGADQRAARRALILLACTQFLLLLDTSIINVAVPSIGDELDIGAADLPWIANAYLVTFGGLLLLSGRAADLVSRRGLFVTGLVVLVIGSAAGALAGDAGWLIAARAAQGVGAALAASAAFALLLSLFPDGPARHRALGLFAAMAGVGGAAGTVLGGVLTSWLGWRSTFVLSVLAGAVLAAAAVRMPRVDRAPGRGARFGVTAALSSTAALGSTAYALVNTGVHGWTAPSTLAPAAAAVALLIVFVIAERRAETPLVPPTLLRRRAVITANLLACLAQFAYFPMFFLVSVYLQTVLGYSAVLGGLGLLPLSLTVVLVAAGTGRLIGRYGVRAVLIAGWLLTAAGLGWLALLSVDGSFAADVLPPSLLLGVALPLVTVTSSVAATAQARPAEIGLASGLINTSQQFGAVLGLAVLSGVATARTLAVGGPADPAALTNGFAVAFLVAAVLAVLAACYALTLRTGAPHGDESTPGPAPTS</sequence>
<reference evidence="7 8" key="1">
    <citation type="submission" date="2017-07" db="EMBL/GenBank/DDBJ databases">
        <title>Complete genome sequence of Actinoalloteichus hoggarensis DSM 45943, type strain of Actinoalloteichus hoggarensis.</title>
        <authorList>
            <person name="Ruckert C."/>
            <person name="Nouioui I."/>
            <person name="Willmese J."/>
            <person name="van Wezel G."/>
            <person name="Klenk H.-P."/>
            <person name="Kalinowski J."/>
            <person name="Zotchev S.B."/>
        </authorList>
    </citation>
    <scope>NUCLEOTIDE SEQUENCE [LARGE SCALE GENOMIC DNA]</scope>
    <source>
        <strain evidence="7 8">DSM 45943</strain>
    </source>
</reference>
<evidence type="ECO:0000256" key="6">
    <source>
        <dbReference type="ARBA" id="ARBA00023136"/>
    </source>
</evidence>
<evidence type="ECO:0000256" key="2">
    <source>
        <dbReference type="ARBA" id="ARBA00022448"/>
    </source>
</evidence>
<evidence type="ECO:0000256" key="4">
    <source>
        <dbReference type="ARBA" id="ARBA00022692"/>
    </source>
</evidence>
<keyword evidence="6" id="KW-0472">Membrane</keyword>
<dbReference type="PROSITE" id="PS50850">
    <property type="entry name" value="MFS"/>
    <property type="match status" value="1"/>
</dbReference>
<dbReference type="CDD" id="cd17321">
    <property type="entry name" value="MFS_MMR_MDR_like"/>
    <property type="match status" value="1"/>
</dbReference>
<dbReference type="AlphaFoldDB" id="A0A221W742"/>
<dbReference type="OrthoDB" id="4325372at2"/>
<dbReference type="GO" id="GO:0022857">
    <property type="term" value="F:transmembrane transporter activity"/>
    <property type="evidence" value="ECO:0007669"/>
    <property type="project" value="InterPro"/>
</dbReference>
<dbReference type="InterPro" id="IPR011701">
    <property type="entry name" value="MFS"/>
</dbReference>
<gene>
    <name evidence="7" type="primary">efpA4</name>
    <name evidence="7" type="ORF">AHOG_20725</name>
</gene>
<dbReference type="KEGG" id="ahg:AHOG_20725"/>
<dbReference type="PANTHER" id="PTHR42718">
    <property type="entry name" value="MAJOR FACILITATOR SUPERFAMILY MULTIDRUG TRANSPORTER MFSC"/>
    <property type="match status" value="1"/>
</dbReference>
<dbReference type="InterPro" id="IPR036259">
    <property type="entry name" value="MFS_trans_sf"/>
</dbReference>
<dbReference type="Gene3D" id="1.20.1250.20">
    <property type="entry name" value="MFS general substrate transporter like domains"/>
    <property type="match status" value="1"/>
</dbReference>
<dbReference type="Gene3D" id="1.20.1720.10">
    <property type="entry name" value="Multidrug resistance protein D"/>
    <property type="match status" value="1"/>
</dbReference>
<dbReference type="SUPFAM" id="SSF103473">
    <property type="entry name" value="MFS general substrate transporter"/>
    <property type="match status" value="1"/>
</dbReference>
<accession>A0A221W742</accession>
<dbReference type="PRINTS" id="PR01036">
    <property type="entry name" value="TCRTETB"/>
</dbReference>
<evidence type="ECO:0000256" key="1">
    <source>
        <dbReference type="ARBA" id="ARBA00004651"/>
    </source>
</evidence>
<keyword evidence="4" id="KW-0812">Transmembrane</keyword>
<keyword evidence="8" id="KW-1185">Reference proteome</keyword>
<evidence type="ECO:0000256" key="5">
    <source>
        <dbReference type="ARBA" id="ARBA00022989"/>
    </source>
</evidence>
<dbReference type="InterPro" id="IPR020846">
    <property type="entry name" value="MFS_dom"/>
</dbReference>
<evidence type="ECO:0000313" key="8">
    <source>
        <dbReference type="Proteomes" id="UP000204221"/>
    </source>
</evidence>
<keyword evidence="2" id="KW-0813">Transport</keyword>
<protein>
    <submittedName>
        <fullName evidence="7">Putative MFS-type transporter EfpA</fullName>
    </submittedName>
</protein>
<organism evidence="7 8">
    <name type="scientific">Actinoalloteichus hoggarensis</name>
    <dbReference type="NCBI Taxonomy" id="1470176"/>
    <lineage>
        <taxon>Bacteria</taxon>
        <taxon>Bacillati</taxon>
        <taxon>Actinomycetota</taxon>
        <taxon>Actinomycetes</taxon>
        <taxon>Pseudonocardiales</taxon>
        <taxon>Pseudonocardiaceae</taxon>
        <taxon>Actinoalloteichus</taxon>
    </lineage>
</organism>